<feature type="signal peptide" evidence="4">
    <location>
        <begin position="1"/>
        <end position="16"/>
    </location>
</feature>
<organism evidence="6 7">
    <name type="scientific">Pseudogemmobacter humi</name>
    <dbReference type="NCBI Taxonomy" id="2483812"/>
    <lineage>
        <taxon>Bacteria</taxon>
        <taxon>Pseudomonadati</taxon>
        <taxon>Pseudomonadota</taxon>
        <taxon>Alphaproteobacteria</taxon>
        <taxon>Rhodobacterales</taxon>
        <taxon>Paracoccaceae</taxon>
        <taxon>Pseudogemmobacter</taxon>
    </lineage>
</organism>
<proteinExistence type="predicted"/>
<evidence type="ECO:0000256" key="4">
    <source>
        <dbReference type="SAM" id="SignalP"/>
    </source>
</evidence>
<gene>
    <name evidence="6" type="primary">irpA</name>
    <name evidence="6" type="ORF">XINFAN_03639</name>
</gene>
<keyword evidence="2 4" id="KW-0732">Signal</keyword>
<evidence type="ECO:0000313" key="6">
    <source>
        <dbReference type="EMBL" id="VDC33105.1"/>
    </source>
</evidence>
<feature type="compositionally biased region" description="Basic and acidic residues" evidence="3">
    <location>
        <begin position="213"/>
        <end position="227"/>
    </location>
</feature>
<dbReference type="AlphaFoldDB" id="A0A3P5XE91"/>
<dbReference type="InterPro" id="IPR018976">
    <property type="entry name" value="Imelysin-like"/>
</dbReference>
<dbReference type="InterPro" id="IPR038352">
    <property type="entry name" value="Imelysin_sf"/>
</dbReference>
<dbReference type="RefSeq" id="WP_124088329.1">
    <property type="nucleotide sequence ID" value="NZ_UXAW01000105.1"/>
</dbReference>
<dbReference type="Pfam" id="PF09375">
    <property type="entry name" value="Peptidase_M75"/>
    <property type="match status" value="1"/>
</dbReference>
<keyword evidence="7" id="KW-1185">Reference proteome</keyword>
<evidence type="ECO:0000256" key="2">
    <source>
        <dbReference type="ARBA" id="ARBA00022729"/>
    </source>
</evidence>
<dbReference type="Proteomes" id="UP000277498">
    <property type="component" value="Unassembled WGS sequence"/>
</dbReference>
<dbReference type="CDD" id="cd14659">
    <property type="entry name" value="Imelysin-like_IPPA"/>
    <property type="match status" value="1"/>
</dbReference>
<dbReference type="Gene3D" id="1.20.1420.20">
    <property type="entry name" value="M75 peptidase, HXXE motif"/>
    <property type="match status" value="1"/>
</dbReference>
<feature type="chain" id="PRO_5018124634" evidence="4">
    <location>
        <begin position="17"/>
        <end position="321"/>
    </location>
</feature>
<dbReference type="GO" id="GO:0030313">
    <property type="term" value="C:cell envelope"/>
    <property type="evidence" value="ECO:0007669"/>
    <property type="project" value="UniProtKB-SubCell"/>
</dbReference>
<dbReference type="InterPro" id="IPR034984">
    <property type="entry name" value="Imelysin-like_IPPA"/>
</dbReference>
<evidence type="ECO:0000313" key="7">
    <source>
        <dbReference type="Proteomes" id="UP000277498"/>
    </source>
</evidence>
<comment type="subcellular location">
    <subcellularLocation>
        <location evidence="1">Cell envelope</location>
    </subcellularLocation>
</comment>
<reference evidence="6 7" key="1">
    <citation type="submission" date="2018-11" db="EMBL/GenBank/DDBJ databases">
        <authorList>
            <person name="Criscuolo A."/>
        </authorList>
    </citation>
    <scope>NUCLEOTIDE SEQUENCE [LARGE SCALE GENOMIC DNA]</scope>
    <source>
        <strain evidence="6">ACIP111625</strain>
    </source>
</reference>
<evidence type="ECO:0000259" key="5">
    <source>
        <dbReference type="Pfam" id="PF09375"/>
    </source>
</evidence>
<feature type="domain" description="Imelysin-like" evidence="5">
    <location>
        <begin position="26"/>
        <end position="290"/>
    </location>
</feature>
<name>A0A3P5XE91_9RHOB</name>
<accession>A0A3P5XE91</accession>
<sequence length="321" mass="33974">MRLTLALALCAAPAFADTREAVEEVILPGYARFTAAADALAEAAAQSCEAEALRPAFHEALDAWLGVSFLHFGPAEDKGRALAIWFWPDPKGLGAKAQRALLTGDPARLEPEDFRDQSVAARGLSGLERLLWPQDLPADPCPLIRATAADLARLAQEIEAGWQGDAGFAATLLTAGEAGNTRYLSPAEARQAVFTQMMAGLEFIADQRLGRPLGDEKPRPERAEAKASARSQRNVAVNLQGLRRLAAALLPEAEATLAAFDRAIAHGGKLKDPVFAGVADPAKHAEIALLRQYVKAIRAAAMAEMAPALGVGIGFNAQDGD</sequence>
<dbReference type="EMBL" id="UXAW01000105">
    <property type="protein sequence ID" value="VDC33105.1"/>
    <property type="molecule type" value="Genomic_DNA"/>
</dbReference>
<dbReference type="OrthoDB" id="5729110at2"/>
<protein>
    <submittedName>
        <fullName evidence="6">Iron-regulated protein A</fullName>
    </submittedName>
</protein>
<evidence type="ECO:0000256" key="3">
    <source>
        <dbReference type="SAM" id="MobiDB-lite"/>
    </source>
</evidence>
<evidence type="ECO:0000256" key="1">
    <source>
        <dbReference type="ARBA" id="ARBA00004196"/>
    </source>
</evidence>
<feature type="region of interest" description="Disordered" evidence="3">
    <location>
        <begin position="209"/>
        <end position="229"/>
    </location>
</feature>